<keyword evidence="4" id="KW-1185">Reference proteome</keyword>
<dbReference type="AlphaFoldDB" id="A0A3N5DL33"/>
<dbReference type="OrthoDB" id="5455653at2"/>
<feature type="compositionally biased region" description="Low complexity" evidence="1">
    <location>
        <begin position="21"/>
        <end position="36"/>
    </location>
</feature>
<evidence type="ECO:0000313" key="4">
    <source>
        <dbReference type="Proteomes" id="UP000275232"/>
    </source>
</evidence>
<feature type="chain" id="PRO_5018045163" description="DUF4440 domain-containing protein" evidence="2">
    <location>
        <begin position="23"/>
        <end position="163"/>
    </location>
</feature>
<organism evidence="3 4">
    <name type="scientific">Aurantiacibacter spongiae</name>
    <dbReference type="NCBI Taxonomy" id="2488860"/>
    <lineage>
        <taxon>Bacteria</taxon>
        <taxon>Pseudomonadati</taxon>
        <taxon>Pseudomonadota</taxon>
        <taxon>Alphaproteobacteria</taxon>
        <taxon>Sphingomonadales</taxon>
        <taxon>Erythrobacteraceae</taxon>
        <taxon>Aurantiacibacter</taxon>
    </lineage>
</organism>
<feature type="region of interest" description="Disordered" evidence="1">
    <location>
        <begin position="21"/>
        <end position="46"/>
    </location>
</feature>
<gene>
    <name evidence="3" type="ORF">EG799_12760</name>
</gene>
<evidence type="ECO:0000256" key="1">
    <source>
        <dbReference type="SAM" id="MobiDB-lite"/>
    </source>
</evidence>
<evidence type="ECO:0008006" key="5">
    <source>
        <dbReference type="Google" id="ProtNLM"/>
    </source>
</evidence>
<name>A0A3N5DL33_9SPHN</name>
<dbReference type="Proteomes" id="UP000275232">
    <property type="component" value="Unassembled WGS sequence"/>
</dbReference>
<protein>
    <recommendedName>
        <fullName evidence="5">DUF4440 domain-containing protein</fullName>
    </recommendedName>
</protein>
<comment type="caution">
    <text evidence="3">The sequence shown here is derived from an EMBL/GenBank/DDBJ whole genome shotgun (WGS) entry which is preliminary data.</text>
</comment>
<accession>A0A3N5DL33</accession>
<reference evidence="3 4" key="1">
    <citation type="submission" date="2018-11" db="EMBL/GenBank/DDBJ databases">
        <title>Erythrobacter spongiae sp. nov., isolated from a marine sponge.</title>
        <authorList>
            <person name="Zhuang L."/>
            <person name="Luo L."/>
        </authorList>
    </citation>
    <scope>NUCLEOTIDE SEQUENCE [LARGE SCALE GENOMIC DNA]</scope>
    <source>
        <strain evidence="3 4">HN-E23</strain>
    </source>
</reference>
<feature type="compositionally biased region" description="Basic and acidic residues" evidence="1">
    <location>
        <begin position="37"/>
        <end position="46"/>
    </location>
</feature>
<proteinExistence type="predicted"/>
<evidence type="ECO:0000313" key="3">
    <source>
        <dbReference type="EMBL" id="RPF72402.1"/>
    </source>
</evidence>
<keyword evidence="2" id="KW-0732">Signal</keyword>
<feature type="signal peptide" evidence="2">
    <location>
        <begin position="1"/>
        <end position="22"/>
    </location>
</feature>
<dbReference type="RefSeq" id="WP_123881936.1">
    <property type="nucleotide sequence ID" value="NZ_RPFZ01000001.1"/>
</dbReference>
<sequence length="163" mass="17896">MRPALTVLALTLGAGAPISATAQDARPAQSAPARPQSHQDREEERRQRAYRQFLDHVQAAFRARDREAVIASVRFPLRVNGEGGTTFVRTPAELRARFDRVFSADVVRATLAQDRDSIFSRDQGAMVGSGQMWFDRGCADAACTAYTPVRIIAINHMGRGAAR</sequence>
<evidence type="ECO:0000256" key="2">
    <source>
        <dbReference type="SAM" id="SignalP"/>
    </source>
</evidence>
<dbReference type="EMBL" id="RPFZ01000001">
    <property type="protein sequence ID" value="RPF72402.1"/>
    <property type="molecule type" value="Genomic_DNA"/>
</dbReference>